<keyword evidence="2" id="KW-1185">Reference proteome</keyword>
<accession>A0ABN7RY03</accession>
<evidence type="ECO:0000313" key="2">
    <source>
        <dbReference type="Proteomes" id="UP001158576"/>
    </source>
</evidence>
<protein>
    <submittedName>
        <fullName evidence="1">Oidioi.mRNA.OKI2018_I69.PAR.g11241.t1.cds</fullName>
    </submittedName>
</protein>
<reference evidence="1 2" key="1">
    <citation type="submission" date="2021-04" db="EMBL/GenBank/DDBJ databases">
        <authorList>
            <person name="Bliznina A."/>
        </authorList>
    </citation>
    <scope>NUCLEOTIDE SEQUENCE [LARGE SCALE GENOMIC DNA]</scope>
</reference>
<gene>
    <name evidence="1" type="ORF">OKIOD_LOCUS2799</name>
</gene>
<evidence type="ECO:0000313" key="1">
    <source>
        <dbReference type="EMBL" id="CAG5086517.1"/>
    </source>
</evidence>
<sequence>MLRAYLTFNKGTTQGHILHNFDVTQAIDKLNLLTVCEKRSLFVLVDVASIVYMDKYGKSFADTLPLFVYQLIFQRMSLLLDFEFRVAVALYGKNVRMLVDATLTSAEDIDEVMGPLADREYIQKIYDTIRESKSSLTVESMSEALTEVLPVLESTHGDLPPFHTVLIAGMTIHRPEYFFQNGIASLSNMIIFSNYTVVHRSFSPKAKMRELIIDQGAANLTDFEESTVAWNVETEAGFCAPDPEKLAYFGYGAYYNDSIPLLRDRRDLIKAKKRWIPTVQLFGETAVPKYKKPNSPRLFHSVVLPSDYPMLRAGSHSSAIDLNYRKPNGDLLISGGVLTRKGKDLYSSQRGIAGTFVQRSSIFQRSYIHLQEEAFKAHGRDPTSKVTINGQTFENTAAYSTKFATETTSGLYTWESGFFIQQPSEPDK</sequence>
<organism evidence="1 2">
    <name type="scientific">Oikopleura dioica</name>
    <name type="common">Tunicate</name>
    <dbReference type="NCBI Taxonomy" id="34765"/>
    <lineage>
        <taxon>Eukaryota</taxon>
        <taxon>Metazoa</taxon>
        <taxon>Chordata</taxon>
        <taxon>Tunicata</taxon>
        <taxon>Appendicularia</taxon>
        <taxon>Copelata</taxon>
        <taxon>Oikopleuridae</taxon>
        <taxon>Oikopleura</taxon>
    </lineage>
</organism>
<proteinExistence type="predicted"/>
<dbReference type="Proteomes" id="UP001158576">
    <property type="component" value="Chromosome PAR"/>
</dbReference>
<name>A0ABN7RY03_OIKDI</name>
<dbReference type="EMBL" id="OU015568">
    <property type="protein sequence ID" value="CAG5086517.1"/>
    <property type="molecule type" value="Genomic_DNA"/>
</dbReference>